<reference evidence="2" key="1">
    <citation type="submission" date="2016-11" db="UniProtKB">
        <authorList>
            <consortium name="WormBaseParasite"/>
        </authorList>
    </citation>
    <scope>IDENTIFICATION</scope>
</reference>
<name>A0A1I7RRF6_BURXY</name>
<dbReference type="WBParaSite" id="BXY_0330300.1">
    <property type="protein sequence ID" value="BXY_0330300.1"/>
    <property type="gene ID" value="BXY_0330300"/>
</dbReference>
<accession>A0A1I7RRF6</accession>
<sequence>MNLVQCLEEFVLYSSQVIRHSFGVFNVKPQHVCYFPSEFWDKCRIFIGRNEETGGLIGAFRASVLDYLVKDFFDSLDEILTHRRWRTILQSEVSLAADSHFFERMFIIRGLIEIRESRFMRFCEEDIGLETLQRTIIDDFLWKREIKDRLVIREIRKNIISDEKFQRVFSSIATNIFEEYSYEFGCSPCQRNEICRKHSFVFRKFKKLPHLVHRTILFREKVHKSDILVLRTASEEGLCISDDCMVKRKVSIELDDKGRFKFVLNPFVSWRLGFDSKFISMHFTEAHIPLHLVEVELEGVKEFGEEIIRFINNNQVESLSYSLQSLSTRSSIWQKEVEDILWEINLYLDNMNNLNVVKFEKDARRRPKESWLLNGFRKEVTQYNIVFVRIE</sequence>
<evidence type="ECO:0000313" key="2">
    <source>
        <dbReference type="WBParaSite" id="BXY_0330300.1"/>
    </source>
</evidence>
<dbReference type="Proteomes" id="UP000095284">
    <property type="component" value="Unplaced"/>
</dbReference>
<proteinExistence type="predicted"/>
<protein>
    <submittedName>
        <fullName evidence="2">Uncharacterized protein</fullName>
    </submittedName>
</protein>
<organism evidence="1 2">
    <name type="scientific">Bursaphelenchus xylophilus</name>
    <name type="common">Pinewood nematode worm</name>
    <name type="synonym">Aphelenchoides xylophilus</name>
    <dbReference type="NCBI Taxonomy" id="6326"/>
    <lineage>
        <taxon>Eukaryota</taxon>
        <taxon>Metazoa</taxon>
        <taxon>Ecdysozoa</taxon>
        <taxon>Nematoda</taxon>
        <taxon>Chromadorea</taxon>
        <taxon>Rhabditida</taxon>
        <taxon>Tylenchina</taxon>
        <taxon>Tylenchomorpha</taxon>
        <taxon>Aphelenchoidea</taxon>
        <taxon>Aphelenchoididae</taxon>
        <taxon>Bursaphelenchus</taxon>
    </lineage>
</organism>
<dbReference type="AlphaFoldDB" id="A0A1I7RRF6"/>
<evidence type="ECO:0000313" key="1">
    <source>
        <dbReference type="Proteomes" id="UP000095284"/>
    </source>
</evidence>